<organism evidence="4 5">
    <name type="scientific">Dehalobacter restrictus (strain DSM 9455 / PER-K23)</name>
    <dbReference type="NCBI Taxonomy" id="871738"/>
    <lineage>
        <taxon>Bacteria</taxon>
        <taxon>Bacillati</taxon>
        <taxon>Bacillota</taxon>
        <taxon>Clostridia</taxon>
        <taxon>Eubacteriales</taxon>
        <taxon>Desulfitobacteriaceae</taxon>
        <taxon>Dehalobacter</taxon>
    </lineage>
</organism>
<evidence type="ECO:0000256" key="1">
    <source>
        <dbReference type="ARBA" id="ARBA00022729"/>
    </source>
</evidence>
<feature type="signal peptide" evidence="2">
    <location>
        <begin position="1"/>
        <end position="19"/>
    </location>
</feature>
<evidence type="ECO:0000313" key="4">
    <source>
        <dbReference type="EMBL" id="AHF11396.1"/>
    </source>
</evidence>
<dbReference type="PROSITE" id="PS51257">
    <property type="entry name" value="PROKAR_LIPOPROTEIN"/>
    <property type="match status" value="1"/>
</dbReference>
<proteinExistence type="predicted"/>
<dbReference type="Gene3D" id="2.60.40.1240">
    <property type="match status" value="1"/>
</dbReference>
<dbReference type="EMBL" id="CP007033">
    <property type="protein sequence ID" value="AHF11396.1"/>
    <property type="molecule type" value="Genomic_DNA"/>
</dbReference>
<dbReference type="RefSeq" id="WP_025205882.1">
    <property type="nucleotide sequence ID" value="NZ_CP007033.1"/>
</dbReference>
<reference evidence="4 5" key="1">
    <citation type="journal article" date="2013" name="Stand. Genomic Sci.">
        <title>Complete genome sequence of Dehalobacter restrictus PER-K23(T.).</title>
        <authorList>
            <person name="Kruse T."/>
            <person name="Maillard J."/>
            <person name="Goodwin L."/>
            <person name="Woyke T."/>
            <person name="Teshima H."/>
            <person name="Bruce D."/>
            <person name="Detter C."/>
            <person name="Tapia R."/>
            <person name="Han C."/>
            <person name="Huntemann M."/>
            <person name="Wei C.L."/>
            <person name="Han J."/>
            <person name="Chen A."/>
            <person name="Kyrpides N."/>
            <person name="Szeto E."/>
            <person name="Markowitz V."/>
            <person name="Ivanova N."/>
            <person name="Pagani I."/>
            <person name="Pati A."/>
            <person name="Pitluck S."/>
            <person name="Nolan M."/>
            <person name="Holliger C."/>
            <person name="Smidt H."/>
        </authorList>
    </citation>
    <scope>NUCLEOTIDE SEQUENCE [LARGE SCALE GENOMIC DNA]</scope>
    <source>
        <strain evidence="5">DSM 9455</strain>
    </source>
</reference>
<protein>
    <recommendedName>
        <fullName evidence="3">DUF4352 domain-containing protein</fullName>
    </recommendedName>
</protein>
<dbReference type="InterPro" id="IPR029051">
    <property type="entry name" value="DUF4352"/>
</dbReference>
<name>A0ABN4C0J3_DEHRP</name>
<evidence type="ECO:0000259" key="3">
    <source>
        <dbReference type="Pfam" id="PF11611"/>
    </source>
</evidence>
<keyword evidence="1 2" id="KW-0732">Signal</keyword>
<keyword evidence="5" id="KW-1185">Reference proteome</keyword>
<dbReference type="Proteomes" id="UP000018934">
    <property type="component" value="Chromosome"/>
</dbReference>
<feature type="chain" id="PRO_5047316926" description="DUF4352 domain-containing protein" evidence="2">
    <location>
        <begin position="20"/>
        <end position="363"/>
    </location>
</feature>
<gene>
    <name evidence="4" type="ORF">DEHRE_09950</name>
</gene>
<feature type="domain" description="DUF4352" evidence="3">
    <location>
        <begin position="236"/>
        <end position="350"/>
    </location>
</feature>
<sequence length="363" mass="40952">MKKLTGLLLIIGMFFIAGCANIPSPESTVTSFIEAGKKFDLPQMASIVDPTDSNSKTKILDLMRDGEDGKSQSQKYFLDYFQENAAKITYTVKEPKIENDQATLTVDIKYMNGEPLLKAVLQDVFTEAFTSAITGSEIKDEEIEQMLMSAMQKHKATIQESYVEKSINVQLIKVNRHWYISQPSDELLDVFLSNFILVTKELNKNINSSSDGAGQGTNSFMEQAKKENLTIIPKAVGDEIILTSIKLRVNHVEEKQTISSKYSYDRAAKDGAKFVIINADVTNMTNKAFTFPPDLIVVDHKNREYKTYADSTNTIDNYLDYRELSPGITENGNWVYELPADAESYKLYVKKSGTRELYEILLK</sequence>
<dbReference type="Pfam" id="PF11611">
    <property type="entry name" value="DUF4352"/>
    <property type="match status" value="1"/>
</dbReference>
<evidence type="ECO:0000256" key="2">
    <source>
        <dbReference type="SAM" id="SignalP"/>
    </source>
</evidence>
<accession>A0ABN4C0J3</accession>
<dbReference type="InterPro" id="IPR029050">
    <property type="entry name" value="Immunoprotect_excell_Ig-like"/>
</dbReference>
<evidence type="ECO:0000313" key="5">
    <source>
        <dbReference type="Proteomes" id="UP000018934"/>
    </source>
</evidence>